<feature type="domain" description="Peptidase M16 C-terminal" evidence="3">
    <location>
        <begin position="195"/>
        <end position="366"/>
    </location>
</feature>
<dbReference type="InterPro" id="IPR011765">
    <property type="entry name" value="Pept_M16_N"/>
</dbReference>
<proteinExistence type="predicted"/>
<dbReference type="EMBL" id="CAJC01000024">
    <property type="protein sequence ID" value="CCI51715.1"/>
    <property type="molecule type" value="Genomic_DNA"/>
</dbReference>
<organism evidence="4 5">
    <name type="scientific">Nostocoides jenkinsii Ben 74</name>
    <dbReference type="NCBI Taxonomy" id="1193518"/>
    <lineage>
        <taxon>Bacteria</taxon>
        <taxon>Bacillati</taxon>
        <taxon>Actinomycetota</taxon>
        <taxon>Actinomycetes</taxon>
        <taxon>Micrococcales</taxon>
        <taxon>Intrasporangiaceae</taxon>
        <taxon>Nostocoides</taxon>
    </lineage>
</organism>
<evidence type="ECO:0000259" key="2">
    <source>
        <dbReference type="Pfam" id="PF00675"/>
    </source>
</evidence>
<dbReference type="PANTHER" id="PTHR11851">
    <property type="entry name" value="METALLOPROTEASE"/>
    <property type="match status" value="1"/>
</dbReference>
<comment type="caution">
    <text evidence="4">The sequence shown here is derived from an EMBL/GenBank/DDBJ whole genome shotgun (WGS) entry which is preliminary data.</text>
</comment>
<evidence type="ECO:0000256" key="1">
    <source>
        <dbReference type="SAM" id="MobiDB-lite"/>
    </source>
</evidence>
<dbReference type="GO" id="GO:0008233">
    <property type="term" value="F:peptidase activity"/>
    <property type="evidence" value="ECO:0007669"/>
    <property type="project" value="UniProtKB-KW"/>
</dbReference>
<dbReference type="InterPro" id="IPR050361">
    <property type="entry name" value="MPP/UQCRC_Complex"/>
</dbReference>
<keyword evidence="4" id="KW-0378">Hydrolase</keyword>
<name>A0A077M7D3_9MICO</name>
<dbReference type="OrthoDB" id="9811314at2"/>
<gene>
    <name evidence="4" type="ORF">BN13_120002</name>
</gene>
<dbReference type="Pfam" id="PF00675">
    <property type="entry name" value="Peptidase_M16"/>
    <property type="match status" value="1"/>
</dbReference>
<dbReference type="Gene3D" id="3.30.830.10">
    <property type="entry name" value="Metalloenzyme, LuxS/M16 peptidase-like"/>
    <property type="match status" value="2"/>
</dbReference>
<evidence type="ECO:0000259" key="3">
    <source>
        <dbReference type="Pfam" id="PF05193"/>
    </source>
</evidence>
<keyword evidence="5" id="KW-1185">Reference proteome</keyword>
<dbReference type="GO" id="GO:0006508">
    <property type="term" value="P:proteolysis"/>
    <property type="evidence" value="ECO:0007669"/>
    <property type="project" value="UniProtKB-KW"/>
</dbReference>
<dbReference type="STRING" id="1193518.BN13_120002"/>
<protein>
    <submittedName>
        <fullName evidence="4">Putative protease</fullName>
    </submittedName>
</protein>
<dbReference type="InterPro" id="IPR011249">
    <property type="entry name" value="Metalloenz_LuxS/M16"/>
</dbReference>
<dbReference type="Pfam" id="PF05193">
    <property type="entry name" value="Peptidase_M16_C"/>
    <property type="match status" value="1"/>
</dbReference>
<keyword evidence="4" id="KW-0645">Protease</keyword>
<dbReference type="AlphaFoldDB" id="A0A077M7D3"/>
<feature type="region of interest" description="Disordered" evidence="1">
    <location>
        <begin position="1"/>
        <end position="32"/>
    </location>
</feature>
<dbReference type="PANTHER" id="PTHR11851:SF224">
    <property type="entry name" value="PROCESSING PROTEASE"/>
    <property type="match status" value="1"/>
</dbReference>
<dbReference type="Proteomes" id="UP000035720">
    <property type="component" value="Unassembled WGS sequence"/>
</dbReference>
<dbReference type="SUPFAM" id="SSF63411">
    <property type="entry name" value="LuxS/MPP-like metallohydrolase"/>
    <property type="match status" value="2"/>
</dbReference>
<evidence type="ECO:0000313" key="4">
    <source>
        <dbReference type="EMBL" id="CCI51715.1"/>
    </source>
</evidence>
<dbReference type="GO" id="GO:0046872">
    <property type="term" value="F:metal ion binding"/>
    <property type="evidence" value="ECO:0007669"/>
    <property type="project" value="InterPro"/>
</dbReference>
<sequence length="460" mass="49173">MSTLTAATKNPAPSPRPDVTPPGRWEFPEPTTSRLDNGLAVAAYDIPGQYVLSVRVVVPLSTRDEPREHEGVASLMSRLLDEGTRTHTTDEFTELLERKGIDFGAGLSESGLTVHGEVSKRNLTDALELIREALAEPSFPEKEVTRLIRTRLAEIEQERASAPHRAMREFAATWFDSAERASRPAAGTPETVRGLTRHEVVAFHQAHVAPNAATVVIAGDLDGLDAHALAADVFGAWSPAPVAQPQLPTPSRPGDDRLRIVLVDRPGSVQSEIVVGCAGPDRRVAPAWAAYPVLSFLIGGSPNARVDAVLREDKGFTYGMRSSFRPRRAGGLFLTTGSVRTEVTAQALGLLLGILDDARDGFSAQETTDSVDFIRNTAPARFATADAVADEAAGLSLDGLPPTFTTANLDAMGELTPEALRAAYDRFVDGQWCVVIVGDASAYADSIRALGRGEVSVVPN</sequence>
<reference evidence="4 5" key="1">
    <citation type="journal article" date="2013" name="ISME J.">
        <title>A metabolic model for members of the genus Tetrasphaera involved in enhanced biological phosphorus removal.</title>
        <authorList>
            <person name="Kristiansen R."/>
            <person name="Nguyen H.T.T."/>
            <person name="Saunders A.M."/>
            <person name="Nielsen J.L."/>
            <person name="Wimmer R."/>
            <person name="Le V.Q."/>
            <person name="McIlroy S.J."/>
            <person name="Petrovski S."/>
            <person name="Seviour R.J."/>
            <person name="Calteau A."/>
            <person name="Nielsen K.L."/>
            <person name="Nielsen P.H."/>
        </authorList>
    </citation>
    <scope>NUCLEOTIDE SEQUENCE [LARGE SCALE GENOMIC DNA]</scope>
    <source>
        <strain evidence="4 5">Ben 74</strain>
    </source>
</reference>
<evidence type="ECO:0000313" key="5">
    <source>
        <dbReference type="Proteomes" id="UP000035720"/>
    </source>
</evidence>
<accession>A0A077M7D3</accession>
<feature type="domain" description="Peptidase M16 N-terminal" evidence="2">
    <location>
        <begin position="47"/>
        <end position="159"/>
    </location>
</feature>
<dbReference type="RefSeq" id="WP_048544365.1">
    <property type="nucleotide sequence ID" value="NZ_HF571038.1"/>
</dbReference>
<dbReference type="InterPro" id="IPR007863">
    <property type="entry name" value="Peptidase_M16_C"/>
</dbReference>